<feature type="compositionally biased region" description="Low complexity" evidence="1">
    <location>
        <begin position="392"/>
        <end position="406"/>
    </location>
</feature>
<feature type="compositionally biased region" description="Acidic residues" evidence="1">
    <location>
        <begin position="258"/>
        <end position="268"/>
    </location>
</feature>
<feature type="region of interest" description="Disordered" evidence="1">
    <location>
        <begin position="79"/>
        <end position="122"/>
    </location>
</feature>
<name>A0ABD2PUX4_9PLAT</name>
<accession>A0ABD2PUX4</accession>
<sequence length="807" mass="89764">MTYSLTTSSTIDFSSYTDQTDPYSFNEYNRYPNQQQGHYHQLSLFSACFFCPFGQSKENSPNKNPRKSRSHNIFKACFRGRNQSPPVSSMPLALNTPEKFNPDKNASQKIQHSGSVQSMDNVRREQEANANEVKRSNMERSETINGFSNNLGAGAGIAVCVDTEKTPSPAASGLEFTAEAISSSKIEMTPAPVAIDEDKTKGRAGLHQGKISTCIKTGHVTCVKSFITRINSTLAGDQYFSPSAHGLEELSDLSGAESPDDNDCEYDDSPPANPDEYVISVRRQFIRVNKINSNGFIGPYQVIEFKQRCSPLVWALDCLQWEILRLFSNSIVKTENKTSHVRQEEKHLCLYPDRPQNVTRKLINKKSIRPRDPSQSPKADVYTPKGSSATASPSRIKSQNNSSSSRGLAALLDPRQLESKKVTKRGSIFTASSWSSLALPLANSGLQVGLSPFAGMILSSASARKMSSGSHQNLLLLGARRSPTSPQKMPSISYRHPGEAIMVVSASQPENKPVLQLNGGTRSFVYRFPWFGGSHTYQSILDYFIASGYEMVGCETIHSGFHNCKRRDSADFYAAECYPAAPDDPRNNLFLAHFSRLPRVIRSTGVKVNRIDSVMAFNAILTSAGHRLTNWVQHGAELDTTVAKSHLNRCLSKEPWWEKPSKTDFDKGPLLEWRIISTLIENGLNEFEWLDFQSPQFNIVGQILTVFLWPVYGWTEMDAKKHFSGDQALESPNLGYALRRQAALLLVNLWSLGAFQPYKSGIKSGEYREDLTTEGGQLKRTMLKGGAHFMNDSDEIVSRFICSPSIE</sequence>
<protein>
    <submittedName>
        <fullName evidence="2">Uncharacterized protein</fullName>
    </submittedName>
</protein>
<reference evidence="2 3" key="1">
    <citation type="submission" date="2024-11" db="EMBL/GenBank/DDBJ databases">
        <title>Adaptive evolution of stress response genes in parasites aligns with host niche diversity.</title>
        <authorList>
            <person name="Hahn C."/>
            <person name="Resl P."/>
        </authorList>
    </citation>
    <scope>NUCLEOTIDE SEQUENCE [LARGE SCALE GENOMIC DNA]</scope>
    <source>
        <strain evidence="2">EGGRZ-B1_66</strain>
        <tissue evidence="2">Body</tissue>
    </source>
</reference>
<evidence type="ECO:0000313" key="3">
    <source>
        <dbReference type="Proteomes" id="UP001626550"/>
    </source>
</evidence>
<feature type="region of interest" description="Disordered" evidence="1">
    <location>
        <begin position="251"/>
        <end position="273"/>
    </location>
</feature>
<organism evidence="2 3">
    <name type="scientific">Cichlidogyrus casuarinus</name>
    <dbReference type="NCBI Taxonomy" id="1844966"/>
    <lineage>
        <taxon>Eukaryota</taxon>
        <taxon>Metazoa</taxon>
        <taxon>Spiralia</taxon>
        <taxon>Lophotrochozoa</taxon>
        <taxon>Platyhelminthes</taxon>
        <taxon>Monogenea</taxon>
        <taxon>Monopisthocotylea</taxon>
        <taxon>Dactylogyridea</taxon>
        <taxon>Ancyrocephalidae</taxon>
        <taxon>Cichlidogyrus</taxon>
    </lineage>
</organism>
<proteinExistence type="predicted"/>
<comment type="caution">
    <text evidence="2">The sequence shown here is derived from an EMBL/GenBank/DDBJ whole genome shotgun (WGS) entry which is preliminary data.</text>
</comment>
<feature type="compositionally biased region" description="Polar residues" evidence="1">
    <location>
        <begin position="104"/>
        <end position="120"/>
    </location>
</feature>
<keyword evidence="3" id="KW-1185">Reference proteome</keyword>
<evidence type="ECO:0000256" key="1">
    <source>
        <dbReference type="SAM" id="MobiDB-lite"/>
    </source>
</evidence>
<dbReference type="EMBL" id="JBJKFK010002334">
    <property type="protein sequence ID" value="KAL3311258.1"/>
    <property type="molecule type" value="Genomic_DNA"/>
</dbReference>
<feature type="region of interest" description="Disordered" evidence="1">
    <location>
        <begin position="362"/>
        <end position="412"/>
    </location>
</feature>
<evidence type="ECO:0000313" key="2">
    <source>
        <dbReference type="EMBL" id="KAL3311258.1"/>
    </source>
</evidence>
<dbReference type="AlphaFoldDB" id="A0ABD2PUX4"/>
<gene>
    <name evidence="2" type="ORF">Ciccas_010162</name>
</gene>
<dbReference type="Proteomes" id="UP001626550">
    <property type="component" value="Unassembled WGS sequence"/>
</dbReference>